<dbReference type="InterPro" id="IPR000014">
    <property type="entry name" value="PAS"/>
</dbReference>
<evidence type="ECO:0000259" key="3">
    <source>
        <dbReference type="PROSITE" id="PS50887"/>
    </source>
</evidence>
<feature type="domain" description="PAC" evidence="2">
    <location>
        <begin position="327"/>
        <end position="379"/>
    </location>
</feature>
<feature type="domain" description="PAS" evidence="1">
    <location>
        <begin position="248"/>
        <end position="299"/>
    </location>
</feature>
<feature type="domain" description="PAS" evidence="1">
    <location>
        <begin position="380"/>
        <end position="425"/>
    </location>
</feature>
<comment type="caution">
    <text evidence="4">The sequence shown here is derived from an EMBL/GenBank/DDBJ whole genome shotgun (WGS) entry which is preliminary data.</text>
</comment>
<dbReference type="InterPro" id="IPR013656">
    <property type="entry name" value="PAS_4"/>
</dbReference>
<dbReference type="Proteomes" id="UP001152173">
    <property type="component" value="Unassembled WGS sequence"/>
</dbReference>
<name>A0A9X3RD03_9BACL</name>
<dbReference type="InterPro" id="IPR000700">
    <property type="entry name" value="PAS-assoc_C"/>
</dbReference>
<evidence type="ECO:0000313" key="5">
    <source>
        <dbReference type="Proteomes" id="UP001152173"/>
    </source>
</evidence>
<dbReference type="EMBL" id="JAMKBJ010000001">
    <property type="protein sequence ID" value="MCZ8535877.1"/>
    <property type="molecule type" value="Genomic_DNA"/>
</dbReference>
<dbReference type="Pfam" id="PF13426">
    <property type="entry name" value="PAS_9"/>
    <property type="match status" value="2"/>
</dbReference>
<dbReference type="PROSITE" id="PS50887">
    <property type="entry name" value="GGDEF"/>
    <property type="match status" value="1"/>
</dbReference>
<dbReference type="SUPFAM" id="SSF55073">
    <property type="entry name" value="Nucleotide cyclase"/>
    <property type="match status" value="1"/>
</dbReference>
<dbReference type="PANTHER" id="PTHR44757:SF2">
    <property type="entry name" value="BIOFILM ARCHITECTURE MAINTENANCE PROTEIN MBAA"/>
    <property type="match status" value="1"/>
</dbReference>
<dbReference type="NCBIfam" id="TIGR00254">
    <property type="entry name" value="GGDEF"/>
    <property type="match status" value="1"/>
</dbReference>
<dbReference type="PROSITE" id="PS50112">
    <property type="entry name" value="PAS"/>
    <property type="match status" value="3"/>
</dbReference>
<feature type="domain" description="PAS" evidence="1">
    <location>
        <begin position="125"/>
        <end position="197"/>
    </location>
</feature>
<dbReference type="Pfam" id="PF00990">
    <property type="entry name" value="GGDEF"/>
    <property type="match status" value="1"/>
</dbReference>
<dbReference type="FunFam" id="3.30.70.270:FF:000001">
    <property type="entry name" value="Diguanylate cyclase domain protein"/>
    <property type="match status" value="1"/>
</dbReference>
<sequence length="676" mass="78374">MEHFFTQAQFDLLYGDSSDLVFFLIQREHSFEYLFVNQSARLIFKENPIHSSLDEMVSASHGEKIFQHYVQAIDEKRVITYQDFFLFSDVELVNETSVKPIITNSGNYILATTKEVSNQKEIEEKYLFMQSLLNMNVDPTIVVTNEGKIFDMNPKFEEVFGYHLTDWRGKHFLNLPFVPAKERSAVEHLFDSNLRGDGKSSVLVKRMKSTGDKGTFLVSYSPIMKNGENVAMYILLQEVTDEVGLKESLRNTRHILESYKRAISKAAMVLMTTRKGYIVYANDLFEDITGYSTKDIVGKHITALEVDQYNDLKMKRMWKDVFKDKMWRGELRNRASNGSFYWGDTTVIPLYNDQHNIENVLIIQFDITEKKNVMLELQSIEKTFDLITQNTNDLIAITDEKGHILYTSPSHERILGFSNNDMANKKFSDLLPKHFHQTWEDDITNRVNEEHEIRLELQFMRKDQSKLWTETSIVAVKDREQPDKLQHVIVSRDITERKNFEEHLSFMAYHDSLTQLPNRSYLLKSFPELAHSAEVKATSIAVLYLDGDDFKSVNDSFGHDVGDEFIRQFGEALLKSVRQQDLVARIGGDEFVIVLNDLSRDTEERNETTNGIIQDIKLSLRKGWSINQLTFQPTTSIGIAYFPENGNSIDELLEKADAALYEVKRMGKNQYVYYLE</sequence>
<dbReference type="InterPro" id="IPR035965">
    <property type="entry name" value="PAS-like_dom_sf"/>
</dbReference>
<dbReference type="SMART" id="SM00091">
    <property type="entry name" value="PAS"/>
    <property type="match status" value="4"/>
</dbReference>
<feature type="domain" description="PAC" evidence="2">
    <location>
        <begin position="453"/>
        <end position="506"/>
    </location>
</feature>
<feature type="domain" description="GGDEF" evidence="3">
    <location>
        <begin position="538"/>
        <end position="676"/>
    </location>
</feature>
<dbReference type="CDD" id="cd01949">
    <property type="entry name" value="GGDEF"/>
    <property type="match status" value="1"/>
</dbReference>
<dbReference type="InterPro" id="IPR029787">
    <property type="entry name" value="Nucleotide_cyclase"/>
</dbReference>
<evidence type="ECO:0000313" key="4">
    <source>
        <dbReference type="EMBL" id="MCZ8535877.1"/>
    </source>
</evidence>
<dbReference type="InterPro" id="IPR043128">
    <property type="entry name" value="Rev_trsase/Diguanyl_cyclase"/>
</dbReference>
<dbReference type="AlphaFoldDB" id="A0A9X3RD03"/>
<evidence type="ECO:0000259" key="2">
    <source>
        <dbReference type="PROSITE" id="PS50113"/>
    </source>
</evidence>
<dbReference type="SUPFAM" id="SSF55785">
    <property type="entry name" value="PYP-like sensor domain (PAS domain)"/>
    <property type="match status" value="3"/>
</dbReference>
<dbReference type="Gene3D" id="3.30.70.270">
    <property type="match status" value="1"/>
</dbReference>
<dbReference type="RefSeq" id="WP_269924980.1">
    <property type="nucleotide sequence ID" value="NZ_JAMKBJ010000001.1"/>
</dbReference>
<dbReference type="SMART" id="SM00267">
    <property type="entry name" value="GGDEF"/>
    <property type="match status" value="1"/>
</dbReference>
<dbReference type="NCBIfam" id="TIGR00229">
    <property type="entry name" value="sensory_box"/>
    <property type="match status" value="3"/>
</dbReference>
<protein>
    <submittedName>
        <fullName evidence="4">PAS domain S-box protein</fullName>
    </submittedName>
</protein>
<accession>A0A9X3RD03</accession>
<dbReference type="PANTHER" id="PTHR44757">
    <property type="entry name" value="DIGUANYLATE CYCLASE DGCP"/>
    <property type="match status" value="1"/>
</dbReference>
<dbReference type="SMART" id="SM00086">
    <property type="entry name" value="PAC"/>
    <property type="match status" value="3"/>
</dbReference>
<dbReference type="PROSITE" id="PS50113">
    <property type="entry name" value="PAC"/>
    <property type="match status" value="2"/>
</dbReference>
<dbReference type="Pfam" id="PF08448">
    <property type="entry name" value="PAS_4"/>
    <property type="match status" value="1"/>
</dbReference>
<organism evidence="4 5">
    <name type="scientific">Paenisporosarcina quisquiliarum</name>
    <dbReference type="NCBI Taxonomy" id="365346"/>
    <lineage>
        <taxon>Bacteria</taxon>
        <taxon>Bacillati</taxon>
        <taxon>Bacillota</taxon>
        <taxon>Bacilli</taxon>
        <taxon>Bacillales</taxon>
        <taxon>Caryophanaceae</taxon>
        <taxon>Paenisporosarcina</taxon>
    </lineage>
</organism>
<gene>
    <name evidence="4" type="ORF">M9R32_01575</name>
</gene>
<proteinExistence type="predicted"/>
<dbReference type="InterPro" id="IPR001610">
    <property type="entry name" value="PAC"/>
</dbReference>
<keyword evidence="5" id="KW-1185">Reference proteome</keyword>
<dbReference type="Gene3D" id="3.30.450.20">
    <property type="entry name" value="PAS domain"/>
    <property type="match status" value="3"/>
</dbReference>
<dbReference type="InterPro" id="IPR052155">
    <property type="entry name" value="Biofilm_reg_signaling"/>
</dbReference>
<reference evidence="4" key="1">
    <citation type="submission" date="2022-05" db="EMBL/GenBank/DDBJ databases">
        <authorList>
            <person name="Colautti A."/>
            <person name="Iacumin L."/>
        </authorList>
    </citation>
    <scope>NUCLEOTIDE SEQUENCE</scope>
    <source>
        <strain evidence="4">SK 55</strain>
    </source>
</reference>
<dbReference type="InterPro" id="IPR000160">
    <property type="entry name" value="GGDEF_dom"/>
</dbReference>
<dbReference type="CDD" id="cd00130">
    <property type="entry name" value="PAS"/>
    <property type="match status" value="3"/>
</dbReference>
<evidence type="ECO:0000259" key="1">
    <source>
        <dbReference type="PROSITE" id="PS50112"/>
    </source>
</evidence>